<organism evidence="3 4">
    <name type="scientific">Callithrix jacchus</name>
    <name type="common">White-tufted-ear marmoset</name>
    <name type="synonym">Simia Jacchus</name>
    <dbReference type="NCBI Taxonomy" id="9483"/>
    <lineage>
        <taxon>Eukaryota</taxon>
        <taxon>Metazoa</taxon>
        <taxon>Chordata</taxon>
        <taxon>Craniata</taxon>
        <taxon>Vertebrata</taxon>
        <taxon>Euteleostomi</taxon>
        <taxon>Mammalia</taxon>
        <taxon>Eutheria</taxon>
        <taxon>Euarchontoglires</taxon>
        <taxon>Primates</taxon>
        <taxon>Haplorrhini</taxon>
        <taxon>Platyrrhini</taxon>
        <taxon>Cebidae</taxon>
        <taxon>Callitrichinae</taxon>
        <taxon>Callithrix</taxon>
        <taxon>Callithrix</taxon>
    </lineage>
</organism>
<sequence>MIPALLPLRLRPRAWVTGHEKGVGRRLGLGRQDAAPRLPASTSYGKQEETNNTLRSQSRPRLFPSLASGVVCESVCVYARTLSAHRSVSVPIHHRGAESSPLPSPSPACPGRRPEVPRPTRHTPGGLRKSEAARPGARGGARRPAAGLRAGLGVSRRGRGTVTSRAPGSAVAVAAAAAPGRQRQQQRQPRGGLECSGGISAHCNFHLPGSSDPPASASQVTGITGTCHHVRLIFIFLVEMGFHHVGQAGVQLPTLGDLPASASQIVGITNMSHHAWPLFLFFLFFFFFFFF</sequence>
<evidence type="ECO:0000313" key="4">
    <source>
        <dbReference type="Proteomes" id="UP000008225"/>
    </source>
</evidence>
<dbReference type="PRINTS" id="PR02045">
    <property type="entry name" value="F138DOMAIN"/>
</dbReference>
<reference evidence="3" key="3">
    <citation type="submission" date="2025-09" db="UniProtKB">
        <authorList>
            <consortium name="Ensembl"/>
        </authorList>
    </citation>
    <scope>IDENTIFICATION</scope>
</reference>
<proteinExistence type="predicted"/>
<keyword evidence="2" id="KW-0472">Membrane</keyword>
<dbReference type="Ensembl" id="ENSCJAT00000121279.1">
    <property type="protein sequence ID" value="ENSCJAP00000088841.1"/>
    <property type="gene ID" value="ENSCJAG00000085894.1"/>
</dbReference>
<name>A0A8I4A2F9_CALJA</name>
<dbReference type="PANTHER" id="PTHR12138:SF162">
    <property type="entry name" value="CHROMOSOME UNDETERMINED SCAFFOLD_275, WHOLE GENOME SHOTGUN SEQUENCE"/>
    <property type="match status" value="1"/>
</dbReference>
<dbReference type="GeneTree" id="ENSGT01120000271815"/>
<evidence type="ECO:0000256" key="2">
    <source>
        <dbReference type="SAM" id="Phobius"/>
    </source>
</evidence>
<reference evidence="3" key="2">
    <citation type="submission" date="2025-08" db="UniProtKB">
        <authorList>
            <consortium name="Ensembl"/>
        </authorList>
    </citation>
    <scope>IDENTIFICATION</scope>
</reference>
<feature type="compositionally biased region" description="Low complexity" evidence="1">
    <location>
        <begin position="164"/>
        <end position="192"/>
    </location>
</feature>
<keyword evidence="4" id="KW-1185">Reference proteome</keyword>
<feature type="region of interest" description="Disordered" evidence="1">
    <location>
        <begin position="26"/>
        <end position="57"/>
    </location>
</feature>
<dbReference type="OMA" id="GMITAQC"/>
<feature type="region of interest" description="Disordered" evidence="1">
    <location>
        <begin position="94"/>
        <end position="193"/>
    </location>
</feature>
<feature type="compositionally biased region" description="Polar residues" evidence="1">
    <location>
        <begin position="40"/>
        <end position="57"/>
    </location>
</feature>
<feature type="transmembrane region" description="Helical" evidence="2">
    <location>
        <begin position="274"/>
        <end position="290"/>
    </location>
</feature>
<accession>A0A8I4A2F9</accession>
<dbReference type="AlphaFoldDB" id="A0A8I4A2F9"/>
<evidence type="ECO:0000313" key="3">
    <source>
        <dbReference type="Ensembl" id="ENSCJAP00000088841.1"/>
    </source>
</evidence>
<feature type="compositionally biased region" description="Low complexity" evidence="1">
    <location>
        <begin position="142"/>
        <end position="153"/>
    </location>
</feature>
<protein>
    <submittedName>
        <fullName evidence="3">Uncharacterized protein</fullName>
    </submittedName>
</protein>
<dbReference type="Proteomes" id="UP000008225">
    <property type="component" value="Chromosome 9"/>
</dbReference>
<dbReference type="PANTHER" id="PTHR12138">
    <property type="entry name" value="PRIMATE-EXPANDED PROTEIN FAMILY"/>
    <property type="match status" value="1"/>
</dbReference>
<keyword evidence="2" id="KW-0812">Transmembrane</keyword>
<keyword evidence="2" id="KW-1133">Transmembrane helix</keyword>
<evidence type="ECO:0000256" key="1">
    <source>
        <dbReference type="SAM" id="MobiDB-lite"/>
    </source>
</evidence>
<reference evidence="3 4" key="1">
    <citation type="submission" date="2009-03" db="EMBL/GenBank/DDBJ databases">
        <authorList>
            <person name="Warren W."/>
            <person name="Ye L."/>
            <person name="Minx P."/>
            <person name="Worley K."/>
            <person name="Gibbs R."/>
            <person name="Wilson R.K."/>
        </authorList>
    </citation>
    <scope>NUCLEOTIDE SEQUENCE [LARGE SCALE GENOMIC DNA]</scope>
</reference>